<reference evidence="1 2" key="1">
    <citation type="submission" date="2016-08" db="EMBL/GenBank/DDBJ databases">
        <authorList>
            <person name="Seilhamer J.J."/>
        </authorList>
    </citation>
    <scope>NUCLEOTIDE SEQUENCE [LARGE SCALE GENOMIC DNA]</scope>
    <source>
        <strain evidence="1">ING2-E5A</strain>
    </source>
</reference>
<name>A0A1G4G8I9_9BACT</name>
<dbReference type="EMBL" id="LT608328">
    <property type="protein sequence ID" value="SCM58811.1"/>
    <property type="molecule type" value="Genomic_DNA"/>
</dbReference>
<proteinExistence type="predicted"/>
<dbReference type="AlphaFoldDB" id="A0A1G4G8I9"/>
<keyword evidence="2" id="KW-1185">Reference proteome</keyword>
<accession>A0A1G4G8I9</accession>
<evidence type="ECO:0000313" key="1">
    <source>
        <dbReference type="EMBL" id="SCM58811.1"/>
    </source>
</evidence>
<organism evidence="1 2">
    <name type="scientific">Petrimonas mucosa</name>
    <dbReference type="NCBI Taxonomy" id="1642646"/>
    <lineage>
        <taxon>Bacteria</taxon>
        <taxon>Pseudomonadati</taxon>
        <taxon>Bacteroidota</taxon>
        <taxon>Bacteroidia</taxon>
        <taxon>Bacteroidales</taxon>
        <taxon>Dysgonomonadaceae</taxon>
        <taxon>Petrimonas</taxon>
    </lineage>
</organism>
<evidence type="ECO:0000313" key="2">
    <source>
        <dbReference type="Proteomes" id="UP000178485"/>
    </source>
</evidence>
<sequence>MKGTVVTHIVENSTDTFSENRILELQDDDGMTLWFGRYFYKDICVTGICRMVKLWIFWDCAGNYLGIQLDEKDPLTKSDHTPFEPEDYIRLDQILADTLSILKSLRYEDLVTDEITQPELDDNRNLMALFEVDGYSSATSPTLKEYVVKDAVYTCYTLWHTVYGETRAHIDDILESRIDAAYVKQLLMKESENHKIFALDIIRRENSFLSECDFMVLPLVGSLDRNISEKALLAITPQYLSSPEKQLQFVNLMDHALPEIKYEIIYKMQLVDKVSTAAVALLLDKFMSGKISSGGLNQIFKIISKQELLNKGIVNNREIESRLTQLSNHPDAYTANLTRNFMKSIR</sequence>
<dbReference type="STRING" id="1642646.ING2E5A_1995"/>
<protein>
    <submittedName>
        <fullName evidence="1">Uncharacterized protein</fullName>
    </submittedName>
</protein>
<dbReference type="Proteomes" id="UP000178485">
    <property type="component" value="Chromosome i"/>
</dbReference>
<gene>
    <name evidence="1" type="ORF">ING2E5A_1995</name>
</gene>
<dbReference type="KEGG" id="pmuc:ING2E5A_1995"/>